<feature type="domain" description="Glycine transporter" evidence="8">
    <location>
        <begin position="12"/>
        <end position="83"/>
    </location>
</feature>
<evidence type="ECO:0000313" key="10">
    <source>
        <dbReference type="Proteomes" id="UP001500752"/>
    </source>
</evidence>
<evidence type="ECO:0000256" key="5">
    <source>
        <dbReference type="ARBA" id="ARBA00022989"/>
    </source>
</evidence>
<comment type="similarity">
    <text evidence="2">Belongs to the UPF0126 family.</text>
</comment>
<organism evidence="9 10">
    <name type="scientific">Arthrobacter ginkgonis</name>
    <dbReference type="NCBI Taxonomy" id="1630594"/>
    <lineage>
        <taxon>Bacteria</taxon>
        <taxon>Bacillati</taxon>
        <taxon>Actinomycetota</taxon>
        <taxon>Actinomycetes</taxon>
        <taxon>Micrococcales</taxon>
        <taxon>Micrococcaceae</taxon>
        <taxon>Arthrobacter</taxon>
    </lineage>
</organism>
<protein>
    <submittedName>
        <fullName evidence="9">Trimeric intracellular cation channel family protein</fullName>
    </submittedName>
</protein>
<accession>A0ABP7C9W7</accession>
<feature type="transmembrane region" description="Helical" evidence="7">
    <location>
        <begin position="6"/>
        <end position="28"/>
    </location>
</feature>
<evidence type="ECO:0000256" key="6">
    <source>
        <dbReference type="ARBA" id="ARBA00023136"/>
    </source>
</evidence>
<reference evidence="10" key="1">
    <citation type="journal article" date="2019" name="Int. J. Syst. Evol. Microbiol.">
        <title>The Global Catalogue of Microorganisms (GCM) 10K type strain sequencing project: providing services to taxonomists for standard genome sequencing and annotation.</title>
        <authorList>
            <consortium name="The Broad Institute Genomics Platform"/>
            <consortium name="The Broad Institute Genome Sequencing Center for Infectious Disease"/>
            <person name="Wu L."/>
            <person name="Ma J."/>
        </authorList>
    </citation>
    <scope>NUCLEOTIDE SEQUENCE [LARGE SCALE GENOMIC DNA]</scope>
    <source>
        <strain evidence="10">JCM 30742</strain>
    </source>
</reference>
<keyword evidence="5 7" id="KW-1133">Transmembrane helix</keyword>
<dbReference type="Proteomes" id="UP001500752">
    <property type="component" value="Unassembled WGS sequence"/>
</dbReference>
<dbReference type="PANTHER" id="PTHR30506:SF3">
    <property type="entry name" value="UPF0126 INNER MEMBRANE PROTEIN YADS-RELATED"/>
    <property type="match status" value="1"/>
</dbReference>
<name>A0ABP7C9W7_9MICC</name>
<evidence type="ECO:0000256" key="1">
    <source>
        <dbReference type="ARBA" id="ARBA00004651"/>
    </source>
</evidence>
<feature type="transmembrane region" description="Helical" evidence="7">
    <location>
        <begin position="64"/>
        <end position="83"/>
    </location>
</feature>
<evidence type="ECO:0000259" key="8">
    <source>
        <dbReference type="Pfam" id="PF03458"/>
    </source>
</evidence>
<feature type="domain" description="Glycine transporter" evidence="8">
    <location>
        <begin position="97"/>
        <end position="171"/>
    </location>
</feature>
<evidence type="ECO:0000256" key="4">
    <source>
        <dbReference type="ARBA" id="ARBA00022692"/>
    </source>
</evidence>
<comment type="caution">
    <text evidence="9">The sequence shown here is derived from an EMBL/GenBank/DDBJ whole genome shotgun (WGS) entry which is preliminary data.</text>
</comment>
<keyword evidence="6 7" id="KW-0472">Membrane</keyword>
<dbReference type="InterPro" id="IPR005115">
    <property type="entry name" value="Gly_transporter"/>
</dbReference>
<evidence type="ECO:0000256" key="2">
    <source>
        <dbReference type="ARBA" id="ARBA00008193"/>
    </source>
</evidence>
<evidence type="ECO:0000313" key="9">
    <source>
        <dbReference type="EMBL" id="GAA3684804.1"/>
    </source>
</evidence>
<dbReference type="PANTHER" id="PTHR30506">
    <property type="entry name" value="INNER MEMBRANE PROTEIN"/>
    <property type="match status" value="1"/>
</dbReference>
<proteinExistence type="inferred from homology"/>
<feature type="transmembrane region" description="Helical" evidence="7">
    <location>
        <begin position="35"/>
        <end position="52"/>
    </location>
</feature>
<sequence length="221" mass="22859">MTDLLPGIQTGLDLVGVFFFAVSGCLLAARRRFDIVGSLLLGSLVGLGGGIVRDLILDRGIPNAFAQPVYMLPPILAAGLVYFHVVRVERHRRSLLAFDAAGLALFCVTGTLKALEAGMGPAPATLLGVTTAVGGGVLRDVVANEVPQLFNPRGVYAVPALLGAGATALLAQAGWLGIPSGAAVAVAVFALRMLSLRFGWRVPLAARLPRGGPSATGTRRR</sequence>
<keyword evidence="4 7" id="KW-0812">Transmembrane</keyword>
<keyword evidence="10" id="KW-1185">Reference proteome</keyword>
<evidence type="ECO:0000256" key="3">
    <source>
        <dbReference type="ARBA" id="ARBA00022475"/>
    </source>
</evidence>
<evidence type="ECO:0000256" key="7">
    <source>
        <dbReference type="SAM" id="Phobius"/>
    </source>
</evidence>
<gene>
    <name evidence="9" type="ORF">GCM10023081_23010</name>
</gene>
<comment type="subcellular location">
    <subcellularLocation>
        <location evidence="1">Cell membrane</location>
        <topology evidence="1">Multi-pass membrane protein</topology>
    </subcellularLocation>
</comment>
<dbReference type="RefSeq" id="WP_345150900.1">
    <property type="nucleotide sequence ID" value="NZ_BAABEO010000015.1"/>
</dbReference>
<dbReference type="Pfam" id="PF03458">
    <property type="entry name" value="Gly_transporter"/>
    <property type="match status" value="2"/>
</dbReference>
<dbReference type="EMBL" id="BAABEO010000015">
    <property type="protein sequence ID" value="GAA3684804.1"/>
    <property type="molecule type" value="Genomic_DNA"/>
</dbReference>
<feature type="transmembrane region" description="Helical" evidence="7">
    <location>
        <begin position="95"/>
        <end position="115"/>
    </location>
</feature>
<keyword evidence="3" id="KW-1003">Cell membrane</keyword>